<evidence type="ECO:0000313" key="2">
    <source>
        <dbReference type="EMBL" id="CDY46241.1"/>
    </source>
</evidence>
<dbReference type="PaxDb" id="3708-A0A078I8P5"/>
<dbReference type="EMBL" id="LK032655">
    <property type="protein sequence ID" value="CDY46241.1"/>
    <property type="molecule type" value="Genomic_DNA"/>
</dbReference>
<evidence type="ECO:0000313" key="3">
    <source>
        <dbReference type="Proteomes" id="UP000028999"/>
    </source>
</evidence>
<protein>
    <submittedName>
        <fullName evidence="1">(rape) hypothetical protein</fullName>
    </submittedName>
    <submittedName>
        <fullName evidence="2">BnaCnng13920D protein</fullName>
    </submittedName>
</protein>
<evidence type="ECO:0000313" key="1">
    <source>
        <dbReference type="EMBL" id="CAF1860431.1"/>
    </source>
</evidence>
<accession>A0A078I8P5</accession>
<dbReference type="AlphaFoldDB" id="A0A078I8P5"/>
<dbReference type="EMBL" id="HG994368">
    <property type="protein sequence ID" value="CAF1860431.1"/>
    <property type="molecule type" value="Genomic_DNA"/>
</dbReference>
<dbReference type="Gramene" id="CDY46241">
    <property type="protein sequence ID" value="CDY46241"/>
    <property type="gene ID" value="GSBRNA2T00083572001"/>
</dbReference>
<reference evidence="1" key="3">
    <citation type="submission" date="2021-01" db="EMBL/GenBank/DDBJ databases">
        <authorList>
            <consortium name="Genoscope - CEA"/>
            <person name="William W."/>
        </authorList>
    </citation>
    <scope>NUCLEOTIDE SEQUENCE</scope>
</reference>
<dbReference type="Proteomes" id="UP000028999">
    <property type="component" value="Unassembled WGS sequence"/>
</dbReference>
<reference evidence="2" key="2">
    <citation type="submission" date="2014-06" db="EMBL/GenBank/DDBJ databases">
        <authorList>
            <person name="Genoscope - CEA"/>
        </authorList>
    </citation>
    <scope>NUCLEOTIDE SEQUENCE</scope>
</reference>
<proteinExistence type="predicted"/>
<reference evidence="2 3" key="1">
    <citation type="journal article" date="2014" name="Science">
        <title>Plant genetics. Early allopolyploid evolution in the post-Neolithic Brassica napus oilseed genome.</title>
        <authorList>
            <person name="Chalhoub B."/>
            <person name="Denoeud F."/>
            <person name="Liu S."/>
            <person name="Parkin I.A."/>
            <person name="Tang H."/>
            <person name="Wang X."/>
            <person name="Chiquet J."/>
            <person name="Belcram H."/>
            <person name="Tong C."/>
            <person name="Samans B."/>
            <person name="Correa M."/>
            <person name="Da Silva C."/>
            <person name="Just J."/>
            <person name="Falentin C."/>
            <person name="Koh C.S."/>
            <person name="Le Clainche I."/>
            <person name="Bernard M."/>
            <person name="Bento P."/>
            <person name="Noel B."/>
            <person name="Labadie K."/>
            <person name="Alberti A."/>
            <person name="Charles M."/>
            <person name="Arnaud D."/>
            <person name="Guo H."/>
            <person name="Daviaud C."/>
            <person name="Alamery S."/>
            <person name="Jabbari K."/>
            <person name="Zhao M."/>
            <person name="Edger P.P."/>
            <person name="Chelaifa H."/>
            <person name="Tack D."/>
            <person name="Lassalle G."/>
            <person name="Mestiri I."/>
            <person name="Schnel N."/>
            <person name="Le Paslier M.C."/>
            <person name="Fan G."/>
            <person name="Renault V."/>
            <person name="Bayer P.E."/>
            <person name="Golicz A.A."/>
            <person name="Manoli S."/>
            <person name="Lee T.H."/>
            <person name="Thi V.H."/>
            <person name="Chalabi S."/>
            <person name="Hu Q."/>
            <person name="Fan C."/>
            <person name="Tollenaere R."/>
            <person name="Lu Y."/>
            <person name="Battail C."/>
            <person name="Shen J."/>
            <person name="Sidebottom C.H."/>
            <person name="Wang X."/>
            <person name="Canaguier A."/>
            <person name="Chauveau A."/>
            <person name="Berard A."/>
            <person name="Deniot G."/>
            <person name="Guan M."/>
            <person name="Liu Z."/>
            <person name="Sun F."/>
            <person name="Lim Y.P."/>
            <person name="Lyons E."/>
            <person name="Town C.D."/>
            <person name="Bancroft I."/>
            <person name="Wang X."/>
            <person name="Meng J."/>
            <person name="Ma J."/>
            <person name="Pires J.C."/>
            <person name="King G.J."/>
            <person name="Brunel D."/>
            <person name="Delourme R."/>
            <person name="Renard M."/>
            <person name="Aury J.M."/>
            <person name="Adams K.L."/>
            <person name="Batley J."/>
            <person name="Snowdon R.J."/>
            <person name="Tost J."/>
            <person name="Edwards D."/>
            <person name="Zhou Y."/>
            <person name="Hua W."/>
            <person name="Sharpe A.G."/>
            <person name="Paterson A.H."/>
            <person name="Guan C."/>
            <person name="Wincker P."/>
        </authorList>
    </citation>
    <scope>NUCLEOTIDE SEQUENCE [LARGE SCALE GENOMIC DNA]</scope>
    <source>
        <strain evidence="3">cv. Darmor-bzh</strain>
    </source>
</reference>
<sequence>MNFERQFYQHLDAESCDQRPRPKPSHPFLAEEAKKPDIEKCLEVVATLEARTVLVRRLNLTYVMFSLCEYVKLSKQTTVQATEVASSLVETIQGACRLGGCFKAMVLMGI</sequence>
<organism evidence="2 3">
    <name type="scientific">Brassica napus</name>
    <name type="common">Rape</name>
    <dbReference type="NCBI Taxonomy" id="3708"/>
    <lineage>
        <taxon>Eukaryota</taxon>
        <taxon>Viridiplantae</taxon>
        <taxon>Streptophyta</taxon>
        <taxon>Embryophyta</taxon>
        <taxon>Tracheophyta</taxon>
        <taxon>Spermatophyta</taxon>
        <taxon>Magnoliopsida</taxon>
        <taxon>eudicotyledons</taxon>
        <taxon>Gunneridae</taxon>
        <taxon>Pentapetalae</taxon>
        <taxon>rosids</taxon>
        <taxon>malvids</taxon>
        <taxon>Brassicales</taxon>
        <taxon>Brassicaceae</taxon>
        <taxon>Brassiceae</taxon>
        <taxon>Brassica</taxon>
    </lineage>
</organism>
<keyword evidence="3" id="KW-1185">Reference proteome</keyword>
<name>A0A078I8P5_BRANA</name>
<gene>
    <name evidence="2" type="primary">BnaCnng13920D</name>
    <name evidence="1" type="ORF">DARMORV10_C04P50930.1</name>
    <name evidence="2" type="ORF">GSBRNA2T00083572001</name>
</gene>
<dbReference type="Proteomes" id="UP001295469">
    <property type="component" value="Chromosome C04"/>
</dbReference>